<evidence type="ECO:0000256" key="5">
    <source>
        <dbReference type="SAM" id="MobiDB-lite"/>
    </source>
</evidence>
<keyword evidence="6" id="KW-0732">Signal</keyword>
<protein>
    <submittedName>
        <fullName evidence="7">Uncharacterized protein</fullName>
    </submittedName>
</protein>
<evidence type="ECO:0000313" key="8">
    <source>
        <dbReference type="Proteomes" id="UP001630127"/>
    </source>
</evidence>
<keyword evidence="8" id="KW-1185">Reference proteome</keyword>
<dbReference type="Gene3D" id="1.25.40.20">
    <property type="entry name" value="Ankyrin repeat-containing domain"/>
    <property type="match status" value="1"/>
</dbReference>
<evidence type="ECO:0000256" key="1">
    <source>
        <dbReference type="ARBA" id="ARBA00005949"/>
    </source>
</evidence>
<reference evidence="7 8" key="1">
    <citation type="submission" date="2024-11" db="EMBL/GenBank/DDBJ databases">
        <title>A near-complete genome assembly of Cinchona calisaya.</title>
        <authorList>
            <person name="Lian D.C."/>
            <person name="Zhao X.W."/>
            <person name="Wei L."/>
        </authorList>
    </citation>
    <scope>NUCLEOTIDE SEQUENCE [LARGE SCALE GENOMIC DNA]</scope>
    <source>
        <tissue evidence="7">Nenye</tissue>
    </source>
</reference>
<keyword evidence="2" id="KW-0677">Repeat</keyword>
<organism evidence="7 8">
    <name type="scientific">Cinchona calisaya</name>
    <dbReference type="NCBI Taxonomy" id="153742"/>
    <lineage>
        <taxon>Eukaryota</taxon>
        <taxon>Viridiplantae</taxon>
        <taxon>Streptophyta</taxon>
        <taxon>Embryophyta</taxon>
        <taxon>Tracheophyta</taxon>
        <taxon>Spermatophyta</taxon>
        <taxon>Magnoliopsida</taxon>
        <taxon>eudicotyledons</taxon>
        <taxon>Gunneridae</taxon>
        <taxon>Pentapetalae</taxon>
        <taxon>asterids</taxon>
        <taxon>lamiids</taxon>
        <taxon>Gentianales</taxon>
        <taxon>Rubiaceae</taxon>
        <taxon>Cinchonoideae</taxon>
        <taxon>Cinchoneae</taxon>
        <taxon>Cinchona</taxon>
    </lineage>
</organism>
<dbReference type="InterPro" id="IPR051573">
    <property type="entry name" value="Ankyrin-SOCS_box_domain"/>
</dbReference>
<gene>
    <name evidence="7" type="ORF">ACH5RR_004684</name>
</gene>
<dbReference type="InterPro" id="IPR002110">
    <property type="entry name" value="Ankyrin_rpt"/>
</dbReference>
<dbReference type="Proteomes" id="UP001630127">
    <property type="component" value="Unassembled WGS sequence"/>
</dbReference>
<evidence type="ECO:0000313" key="7">
    <source>
        <dbReference type="EMBL" id="KAL3536223.1"/>
    </source>
</evidence>
<proteinExistence type="inferred from homology"/>
<dbReference type="SUPFAM" id="SSF48403">
    <property type="entry name" value="Ankyrin repeat"/>
    <property type="match status" value="1"/>
</dbReference>
<evidence type="ECO:0000256" key="4">
    <source>
        <dbReference type="PROSITE-ProRule" id="PRU00023"/>
    </source>
</evidence>
<name>A0ABD3AYW5_9GENT</name>
<dbReference type="PANTHER" id="PTHR24136:SF15">
    <property type="entry name" value="ANK_REP_REGION DOMAIN-CONTAINING PROTEIN"/>
    <property type="match status" value="1"/>
</dbReference>
<comment type="caution">
    <text evidence="7">The sequence shown here is derived from an EMBL/GenBank/DDBJ whole genome shotgun (WGS) entry which is preliminary data.</text>
</comment>
<dbReference type="InterPro" id="IPR036770">
    <property type="entry name" value="Ankyrin_rpt-contain_sf"/>
</dbReference>
<feature type="region of interest" description="Disordered" evidence="5">
    <location>
        <begin position="81"/>
        <end position="109"/>
    </location>
</feature>
<sequence>MELFLFMMLVLDVGSDSFEYMDIVQLVINSANGVECVKRMLESIDVEGDTTRHHAARGEHVEVIRLLLASGASPIRENIYGRTPTELEDPDSEARRVLEEAASAVTNHS</sequence>
<evidence type="ECO:0000256" key="2">
    <source>
        <dbReference type="ARBA" id="ARBA00022737"/>
    </source>
</evidence>
<dbReference type="PROSITE" id="PS50297">
    <property type="entry name" value="ANK_REP_REGION"/>
    <property type="match status" value="1"/>
</dbReference>
<evidence type="ECO:0000256" key="6">
    <source>
        <dbReference type="SAM" id="SignalP"/>
    </source>
</evidence>
<keyword evidence="3 4" id="KW-0040">ANK repeat</keyword>
<feature type="chain" id="PRO_5044876404" evidence="6">
    <location>
        <begin position="18"/>
        <end position="109"/>
    </location>
</feature>
<feature type="signal peptide" evidence="6">
    <location>
        <begin position="1"/>
        <end position="17"/>
    </location>
</feature>
<dbReference type="AlphaFoldDB" id="A0ABD3AYW5"/>
<dbReference type="EMBL" id="JBJUIK010000002">
    <property type="protein sequence ID" value="KAL3536223.1"/>
    <property type="molecule type" value="Genomic_DNA"/>
</dbReference>
<comment type="similarity">
    <text evidence="1">Belongs to the ankyrin SOCS box (ASB) family.</text>
</comment>
<dbReference type="PANTHER" id="PTHR24136">
    <property type="entry name" value="SOWAH (DROSOPHILA) HOMOLOG"/>
    <property type="match status" value="1"/>
</dbReference>
<dbReference type="Pfam" id="PF12796">
    <property type="entry name" value="Ank_2"/>
    <property type="match status" value="1"/>
</dbReference>
<dbReference type="PROSITE" id="PS50088">
    <property type="entry name" value="ANK_REPEAT"/>
    <property type="match status" value="1"/>
</dbReference>
<feature type="repeat" description="ANK" evidence="4">
    <location>
        <begin position="47"/>
        <end position="79"/>
    </location>
</feature>
<accession>A0ABD3AYW5</accession>
<evidence type="ECO:0000256" key="3">
    <source>
        <dbReference type="ARBA" id="ARBA00023043"/>
    </source>
</evidence>